<accession>A0A2N5Y0K3</accession>
<dbReference type="PANTHER" id="PTHR47959">
    <property type="entry name" value="ATP-DEPENDENT RNA HELICASE RHLE-RELATED"/>
    <property type="match status" value="1"/>
</dbReference>
<feature type="region of interest" description="Disordered" evidence="7">
    <location>
        <begin position="376"/>
        <end position="445"/>
    </location>
</feature>
<dbReference type="GO" id="GO:0005524">
    <property type="term" value="F:ATP binding"/>
    <property type="evidence" value="ECO:0007669"/>
    <property type="project" value="UniProtKB-KW"/>
</dbReference>
<reference evidence="11" key="1">
    <citation type="submission" date="2017-11" db="EMBL/GenBank/DDBJ databases">
        <title>The draft genome sequence of Chromatocurvus sp. F02.</title>
        <authorList>
            <person name="Du Z.-J."/>
            <person name="Chang Y.-Q."/>
        </authorList>
    </citation>
    <scope>NUCLEOTIDE SEQUENCE [LARGE SCALE GENOMIC DNA]</scope>
    <source>
        <strain evidence="11">F02</strain>
    </source>
</reference>
<dbReference type="GO" id="GO:0005829">
    <property type="term" value="C:cytosol"/>
    <property type="evidence" value="ECO:0007669"/>
    <property type="project" value="TreeGrafter"/>
</dbReference>
<feature type="domain" description="Helicase C-terminal" evidence="9">
    <location>
        <begin position="230"/>
        <end position="380"/>
    </location>
</feature>
<comment type="caution">
    <text evidence="10">The sequence shown here is derived from an EMBL/GenBank/DDBJ whole genome shotgun (WGS) entry which is preliminary data.</text>
</comment>
<keyword evidence="3 6" id="KW-0347">Helicase</keyword>
<dbReference type="InterPro" id="IPR000629">
    <property type="entry name" value="RNA-helicase_DEAD-box_CS"/>
</dbReference>
<evidence type="ECO:0000256" key="6">
    <source>
        <dbReference type="RuleBase" id="RU000492"/>
    </source>
</evidence>
<evidence type="ECO:0000256" key="3">
    <source>
        <dbReference type="ARBA" id="ARBA00022806"/>
    </source>
</evidence>
<dbReference type="OrthoDB" id="9805696at2"/>
<feature type="domain" description="Helicase ATP-binding" evidence="8">
    <location>
        <begin position="31"/>
        <end position="205"/>
    </location>
</feature>
<protein>
    <submittedName>
        <fullName evidence="10">RNA helicase</fullName>
    </submittedName>
</protein>
<dbReference type="Proteomes" id="UP000234845">
    <property type="component" value="Unassembled WGS sequence"/>
</dbReference>
<comment type="similarity">
    <text evidence="5 6">Belongs to the DEAD box helicase family.</text>
</comment>
<evidence type="ECO:0000256" key="1">
    <source>
        <dbReference type="ARBA" id="ARBA00022741"/>
    </source>
</evidence>
<dbReference type="PROSITE" id="PS00039">
    <property type="entry name" value="DEAD_ATP_HELICASE"/>
    <property type="match status" value="1"/>
</dbReference>
<keyword evidence="1 6" id="KW-0547">Nucleotide-binding</keyword>
<evidence type="ECO:0000259" key="8">
    <source>
        <dbReference type="PROSITE" id="PS51192"/>
    </source>
</evidence>
<feature type="compositionally biased region" description="Basic and acidic residues" evidence="7">
    <location>
        <begin position="400"/>
        <end position="411"/>
    </location>
</feature>
<dbReference type="PROSITE" id="PS51194">
    <property type="entry name" value="HELICASE_CTER"/>
    <property type="match status" value="1"/>
</dbReference>
<evidence type="ECO:0000313" key="11">
    <source>
        <dbReference type="Proteomes" id="UP000234845"/>
    </source>
</evidence>
<dbReference type="InterPro" id="IPR011545">
    <property type="entry name" value="DEAD/DEAH_box_helicase_dom"/>
</dbReference>
<dbReference type="InterPro" id="IPR014001">
    <property type="entry name" value="Helicase_ATP-bd"/>
</dbReference>
<keyword evidence="4 6" id="KW-0067">ATP-binding</keyword>
<dbReference type="AlphaFoldDB" id="A0A2N5Y0K3"/>
<dbReference type="Gene3D" id="3.40.50.300">
    <property type="entry name" value="P-loop containing nucleotide triphosphate hydrolases"/>
    <property type="match status" value="2"/>
</dbReference>
<dbReference type="SMART" id="SM00490">
    <property type="entry name" value="HELICc"/>
    <property type="match status" value="1"/>
</dbReference>
<dbReference type="SMART" id="SM00487">
    <property type="entry name" value="DEXDc"/>
    <property type="match status" value="1"/>
</dbReference>
<dbReference type="GO" id="GO:0003676">
    <property type="term" value="F:nucleic acid binding"/>
    <property type="evidence" value="ECO:0007669"/>
    <property type="project" value="InterPro"/>
</dbReference>
<evidence type="ECO:0000313" key="10">
    <source>
        <dbReference type="EMBL" id="PLW81922.1"/>
    </source>
</evidence>
<feature type="compositionally biased region" description="Basic residues" evidence="7">
    <location>
        <begin position="412"/>
        <end position="421"/>
    </location>
</feature>
<dbReference type="GO" id="GO:0016787">
    <property type="term" value="F:hydrolase activity"/>
    <property type="evidence" value="ECO:0007669"/>
    <property type="project" value="UniProtKB-KW"/>
</dbReference>
<sequence length="445" mass="48721">MLEEFELDRSLQLALAELAFTTATDVQQQVLPSALAGHDLRVSAPTGSGKTLAYLLPLLQRLLTETAPAGSGILGLVLVPTRELARQVLKECRELLAKSNLRADAITGGADFKYQKATLRKNPEVIIATPGRMLEHCERGSADLKSLRALVLDEADRMLEMGFREDVLKIASYCSSERQTLMLSATLHARGLGEISDSLQHEPVTINSGEIRAAHKDIFHQRILADSVAHKDQLLLALLADCKGRRQLVFANKRSTASRLSGLLQHNGIRAACLHGEMSTEDRKLVVTRFAQGSIDVVTASDLAARGLDIEGIDTVINYDLPHSGDDYLHRTGRTGRAGAQGVAISLVTASDWNLMISIQRYLQLEMEARSLPGLKARYAGPKKQKSSGKASGSKKRSGKLTDGKKKERLRDKKAKGKPRRKSDTTQTNDGFAPPPKKQRREEPD</sequence>
<feature type="compositionally biased region" description="Basic residues" evidence="7">
    <location>
        <begin position="381"/>
        <end position="399"/>
    </location>
</feature>
<organism evidence="10 11">
    <name type="scientific">Kineobactrum sediminis</name>
    <dbReference type="NCBI Taxonomy" id="1905677"/>
    <lineage>
        <taxon>Bacteria</taxon>
        <taxon>Pseudomonadati</taxon>
        <taxon>Pseudomonadota</taxon>
        <taxon>Gammaproteobacteria</taxon>
        <taxon>Cellvibrionales</taxon>
        <taxon>Halieaceae</taxon>
        <taxon>Kineobactrum</taxon>
    </lineage>
</organism>
<dbReference type="InterPro" id="IPR050079">
    <property type="entry name" value="DEAD_box_RNA_helicase"/>
</dbReference>
<dbReference type="SUPFAM" id="SSF52540">
    <property type="entry name" value="P-loop containing nucleoside triphosphate hydrolases"/>
    <property type="match status" value="1"/>
</dbReference>
<dbReference type="PROSITE" id="PS51192">
    <property type="entry name" value="HELICASE_ATP_BIND_1"/>
    <property type="match status" value="1"/>
</dbReference>
<dbReference type="Pfam" id="PF00270">
    <property type="entry name" value="DEAD"/>
    <property type="match status" value="1"/>
</dbReference>
<dbReference type="GO" id="GO:0003724">
    <property type="term" value="F:RNA helicase activity"/>
    <property type="evidence" value="ECO:0007669"/>
    <property type="project" value="TreeGrafter"/>
</dbReference>
<evidence type="ECO:0000259" key="9">
    <source>
        <dbReference type="PROSITE" id="PS51194"/>
    </source>
</evidence>
<dbReference type="Pfam" id="PF00271">
    <property type="entry name" value="Helicase_C"/>
    <property type="match status" value="1"/>
</dbReference>
<keyword evidence="2 6" id="KW-0378">Hydrolase</keyword>
<dbReference type="CDD" id="cd18787">
    <property type="entry name" value="SF2_C_DEAD"/>
    <property type="match status" value="1"/>
</dbReference>
<dbReference type="InterPro" id="IPR044742">
    <property type="entry name" value="DEAD/DEAH_RhlB"/>
</dbReference>
<evidence type="ECO:0000256" key="4">
    <source>
        <dbReference type="ARBA" id="ARBA00022840"/>
    </source>
</evidence>
<dbReference type="CDD" id="cd00268">
    <property type="entry name" value="DEADc"/>
    <property type="match status" value="1"/>
</dbReference>
<evidence type="ECO:0000256" key="2">
    <source>
        <dbReference type="ARBA" id="ARBA00022801"/>
    </source>
</evidence>
<proteinExistence type="inferred from homology"/>
<dbReference type="PANTHER" id="PTHR47959:SF3">
    <property type="entry name" value="ATP-DEPENDENT RNA HELICASE SRMB"/>
    <property type="match status" value="1"/>
</dbReference>
<gene>
    <name evidence="10" type="ORF">CWI75_12540</name>
</gene>
<dbReference type="RefSeq" id="WP_101521857.1">
    <property type="nucleotide sequence ID" value="NZ_PKLZ01000009.1"/>
</dbReference>
<evidence type="ECO:0000256" key="5">
    <source>
        <dbReference type="ARBA" id="ARBA00038437"/>
    </source>
</evidence>
<dbReference type="InterPro" id="IPR001650">
    <property type="entry name" value="Helicase_C-like"/>
</dbReference>
<evidence type="ECO:0000256" key="7">
    <source>
        <dbReference type="SAM" id="MobiDB-lite"/>
    </source>
</evidence>
<dbReference type="InterPro" id="IPR027417">
    <property type="entry name" value="P-loop_NTPase"/>
</dbReference>
<keyword evidence="11" id="KW-1185">Reference proteome</keyword>
<name>A0A2N5Y0K3_9GAMM</name>
<dbReference type="EMBL" id="PKLZ01000009">
    <property type="protein sequence ID" value="PLW81922.1"/>
    <property type="molecule type" value="Genomic_DNA"/>
</dbReference>